<keyword evidence="1" id="KW-0812">Transmembrane</keyword>
<feature type="transmembrane region" description="Helical" evidence="1">
    <location>
        <begin position="130"/>
        <end position="148"/>
    </location>
</feature>
<name>B0SSJ8_LEPBP</name>
<sequence length="530" mass="62866">MVIMRKLSTYQSWIKWIFFLSFVFLSIQYTSPQYSYFQDSHDKLIQTYSIWKNHFLSDALYYPAKVFDSNYEYIHLTKNLFLKIDERLVSAFPIQFAYLMAPFLFVFPLSSLVYTSLLFLILSFFLLRRYYQFSFLLLWISFFGTFLWPLSWEYSELPAIFAFSVFCLLPILKRKKETIFQLLGGIGLSWIVMVRLDTLPFFLLFFLSYFYFIWKDKNRNGFFKEILSLKILIFSGIIGILFQFLINTILVHHFLGSRYLANMNGFSVEMSTRLQWFQSLLFYGEKKIGFFVYLPITVFLLIFYGIKFNKINRTKKSLFLSMTMTIFLIPFLAPNDGFNNWGPRYFTVLLIPYLLLLKPILSIVFKKRKWIYSIFFSLLFLYSGTLGLIGAKIQKSKTNLIKKFQSVTNTIKPDIIVFTDYLNLYSMGSDYIKLMAIVSYTTESNTKLIHSISEMMPNKKIAFVDWHPSILTQEIRRTMNAEKLKGGFPISDWNSDLLENTLKNFTFDYQRIDIQTYRIWLGTIAEKESK</sequence>
<evidence type="ECO:0000313" key="2">
    <source>
        <dbReference type="EMBL" id="ABZ98088.1"/>
    </source>
</evidence>
<gene>
    <name evidence="2" type="ordered locus">LEPBI_I1986</name>
</gene>
<dbReference type="AlphaFoldDB" id="B0SSJ8"/>
<organism evidence="2 3">
    <name type="scientific">Leptospira biflexa serovar Patoc (strain Patoc 1 / ATCC 23582 / Paris)</name>
    <dbReference type="NCBI Taxonomy" id="456481"/>
    <lineage>
        <taxon>Bacteria</taxon>
        <taxon>Pseudomonadati</taxon>
        <taxon>Spirochaetota</taxon>
        <taxon>Spirochaetia</taxon>
        <taxon>Leptospirales</taxon>
        <taxon>Leptospiraceae</taxon>
        <taxon>Leptospira</taxon>
    </lineage>
</organism>
<feature type="transmembrane region" description="Helical" evidence="1">
    <location>
        <begin position="12"/>
        <end position="30"/>
    </location>
</feature>
<keyword evidence="1" id="KW-1133">Transmembrane helix</keyword>
<keyword evidence="3" id="KW-1185">Reference proteome</keyword>
<evidence type="ECO:0000313" key="3">
    <source>
        <dbReference type="Proteomes" id="UP000001847"/>
    </source>
</evidence>
<dbReference type="KEGG" id="lbi:LEPBI_I1986"/>
<reference evidence="2 3" key="1">
    <citation type="journal article" date="2008" name="PLoS ONE">
        <title>Genome sequence of the saprophyte Leptospira biflexa provides insights into the evolution of Leptospira and the pathogenesis of leptospirosis.</title>
        <authorList>
            <person name="Picardeau M."/>
            <person name="Bulach D.M."/>
            <person name="Bouchier C."/>
            <person name="Zuerner R.L."/>
            <person name="Zidane N."/>
            <person name="Wilson P.J."/>
            <person name="Creno S."/>
            <person name="Kuczek E.S."/>
            <person name="Bommezzadri S."/>
            <person name="Davis J.C."/>
            <person name="McGrath A."/>
            <person name="Johnson M.J."/>
            <person name="Boursaux-Eude C."/>
            <person name="Seemann T."/>
            <person name="Rouy Z."/>
            <person name="Coppel R.L."/>
            <person name="Rood J.I."/>
            <person name="Lajus A."/>
            <person name="Davies J.K."/>
            <person name="Medigue C."/>
            <person name="Adler B."/>
        </authorList>
    </citation>
    <scope>NUCLEOTIDE SEQUENCE [LARGE SCALE GENOMIC DNA]</scope>
    <source>
        <strain evidence="3">Patoc 1 / ATCC 23582 / Paris</strain>
    </source>
</reference>
<feature type="transmembrane region" description="Helical" evidence="1">
    <location>
        <begin position="199"/>
        <end position="214"/>
    </location>
</feature>
<feature type="transmembrane region" description="Helical" evidence="1">
    <location>
        <begin position="226"/>
        <end position="246"/>
    </location>
</feature>
<dbReference type="NCBIfam" id="NF047440">
    <property type="entry name" value="LA3751_2_3_fam"/>
    <property type="match status" value="1"/>
</dbReference>
<dbReference type="HOGENOM" id="CLU_513678_0_0_12"/>
<dbReference type="Proteomes" id="UP000001847">
    <property type="component" value="Chromosome I"/>
</dbReference>
<accession>B0SSJ8</accession>
<dbReference type="BioCyc" id="LBIF456481:LEPBI_RS09820-MONOMER"/>
<evidence type="ECO:0008006" key="4">
    <source>
        <dbReference type="Google" id="ProtNLM"/>
    </source>
</evidence>
<dbReference type="RefSeq" id="WP_012388958.1">
    <property type="nucleotide sequence ID" value="NC_010602.1"/>
</dbReference>
<evidence type="ECO:0000256" key="1">
    <source>
        <dbReference type="SAM" id="Phobius"/>
    </source>
</evidence>
<protein>
    <recommendedName>
        <fullName evidence="4">Glycosyltransferase RgtA/B/C/D-like domain-containing protein</fullName>
    </recommendedName>
</protein>
<feature type="transmembrane region" description="Helical" evidence="1">
    <location>
        <begin position="288"/>
        <end position="306"/>
    </location>
</feature>
<dbReference type="EMBL" id="CP000786">
    <property type="protein sequence ID" value="ABZ98088.1"/>
    <property type="molecule type" value="Genomic_DNA"/>
</dbReference>
<keyword evidence="1" id="KW-0472">Membrane</keyword>
<feature type="transmembrane region" description="Helical" evidence="1">
    <location>
        <begin position="318"/>
        <end position="333"/>
    </location>
</feature>
<proteinExistence type="predicted"/>
<dbReference type="OrthoDB" id="342585at2"/>
<feature type="transmembrane region" description="Helical" evidence="1">
    <location>
        <begin position="96"/>
        <end position="123"/>
    </location>
</feature>
<dbReference type="InterPro" id="IPR059217">
    <property type="entry name" value="LA3751_2-like"/>
</dbReference>
<dbReference type="STRING" id="456481.LEPBI_I1986"/>
<feature type="transmembrane region" description="Helical" evidence="1">
    <location>
        <begin position="370"/>
        <end position="391"/>
    </location>
</feature>
<feature type="transmembrane region" description="Helical" evidence="1">
    <location>
        <begin position="345"/>
        <end position="365"/>
    </location>
</feature>